<accession>A0A7W7I3A3</accession>
<reference evidence="1 2" key="1">
    <citation type="submission" date="2020-08" db="EMBL/GenBank/DDBJ databases">
        <title>Sequencing the genomes of 1000 actinobacteria strains.</title>
        <authorList>
            <person name="Klenk H.-P."/>
        </authorList>
    </citation>
    <scope>NUCLEOTIDE SEQUENCE [LARGE SCALE GENOMIC DNA]</scope>
    <source>
        <strain evidence="1 2">DSM 43149</strain>
    </source>
</reference>
<dbReference type="Proteomes" id="UP000578112">
    <property type="component" value="Unassembled WGS sequence"/>
</dbReference>
<gene>
    <name evidence="1" type="ORF">BJ971_006167</name>
</gene>
<evidence type="ECO:0000313" key="2">
    <source>
        <dbReference type="Proteomes" id="UP000578112"/>
    </source>
</evidence>
<comment type="caution">
    <text evidence="1">The sequence shown here is derived from an EMBL/GenBank/DDBJ whole genome shotgun (WGS) entry which is preliminary data.</text>
</comment>
<dbReference type="RefSeq" id="WP_203709250.1">
    <property type="nucleotide sequence ID" value="NZ_BOMK01000022.1"/>
</dbReference>
<proteinExistence type="predicted"/>
<dbReference type="AlphaFoldDB" id="A0A7W7I3A3"/>
<organism evidence="1 2">
    <name type="scientific">Actinoplanes digitatis</name>
    <dbReference type="NCBI Taxonomy" id="1868"/>
    <lineage>
        <taxon>Bacteria</taxon>
        <taxon>Bacillati</taxon>
        <taxon>Actinomycetota</taxon>
        <taxon>Actinomycetes</taxon>
        <taxon>Micromonosporales</taxon>
        <taxon>Micromonosporaceae</taxon>
        <taxon>Actinoplanes</taxon>
    </lineage>
</organism>
<sequence length="81" mass="9058">MSDDVRIPIGEALPGFALHPLEAGWTPLEAFVLIKCLDEDGGHSWSFRTTNPLNLEELLGALTVQVEVLRQKLVSQWDDEE</sequence>
<dbReference type="EMBL" id="JACHNH010000001">
    <property type="protein sequence ID" value="MBB4765611.1"/>
    <property type="molecule type" value="Genomic_DNA"/>
</dbReference>
<protein>
    <submittedName>
        <fullName evidence="1">Uncharacterized protein</fullName>
    </submittedName>
</protein>
<name>A0A7W7I3A3_9ACTN</name>
<keyword evidence="2" id="KW-1185">Reference proteome</keyword>
<evidence type="ECO:0000313" key="1">
    <source>
        <dbReference type="EMBL" id="MBB4765611.1"/>
    </source>
</evidence>